<reference evidence="1 2" key="1">
    <citation type="submission" date="2023-01" db="EMBL/GenBank/DDBJ databases">
        <authorList>
            <person name="Kreplak J."/>
        </authorList>
    </citation>
    <scope>NUCLEOTIDE SEQUENCE [LARGE SCALE GENOMIC DNA]</scope>
</reference>
<gene>
    <name evidence="1" type="ORF">VFH_IV080560</name>
</gene>
<name>A0AAV1AEH4_VICFA</name>
<accession>A0AAV1AEH4</accession>
<dbReference type="AlphaFoldDB" id="A0AAV1AEH4"/>
<evidence type="ECO:0000313" key="1">
    <source>
        <dbReference type="EMBL" id="CAI8608361.1"/>
    </source>
</evidence>
<dbReference type="Proteomes" id="UP001157006">
    <property type="component" value="Chromosome 4"/>
</dbReference>
<proteinExistence type="predicted"/>
<protein>
    <submittedName>
        <fullName evidence="1">Uncharacterized protein</fullName>
    </submittedName>
</protein>
<dbReference type="EMBL" id="OX451739">
    <property type="protein sequence ID" value="CAI8608361.1"/>
    <property type="molecule type" value="Genomic_DNA"/>
</dbReference>
<sequence>MVISVFDGEIDAYWWVLCTEKYFKQWLTPETFKMTVVELAMKAENQDGNNAIQTYELITIGQDTVLMVIDKQKDLITAVCKDKDLRFDFDFSFSVSVLGRSSYFTLVTFPLVSFVPSMKEIVNTTSTTSPQNLVTLFDPGRYLNLQES</sequence>
<keyword evidence="2" id="KW-1185">Reference proteome</keyword>
<organism evidence="1 2">
    <name type="scientific">Vicia faba</name>
    <name type="common">Broad bean</name>
    <name type="synonym">Faba vulgaris</name>
    <dbReference type="NCBI Taxonomy" id="3906"/>
    <lineage>
        <taxon>Eukaryota</taxon>
        <taxon>Viridiplantae</taxon>
        <taxon>Streptophyta</taxon>
        <taxon>Embryophyta</taxon>
        <taxon>Tracheophyta</taxon>
        <taxon>Spermatophyta</taxon>
        <taxon>Magnoliopsida</taxon>
        <taxon>eudicotyledons</taxon>
        <taxon>Gunneridae</taxon>
        <taxon>Pentapetalae</taxon>
        <taxon>rosids</taxon>
        <taxon>fabids</taxon>
        <taxon>Fabales</taxon>
        <taxon>Fabaceae</taxon>
        <taxon>Papilionoideae</taxon>
        <taxon>50 kb inversion clade</taxon>
        <taxon>NPAAA clade</taxon>
        <taxon>Hologalegina</taxon>
        <taxon>IRL clade</taxon>
        <taxon>Fabeae</taxon>
        <taxon>Vicia</taxon>
    </lineage>
</organism>
<evidence type="ECO:0000313" key="2">
    <source>
        <dbReference type="Proteomes" id="UP001157006"/>
    </source>
</evidence>